<reference evidence="1 2" key="1">
    <citation type="submission" date="2018-08" db="EMBL/GenBank/DDBJ databases">
        <title>Genomic Encyclopedia of Archaeal and Bacterial Type Strains, Phase II (KMG-II): from individual species to whole genera.</title>
        <authorList>
            <person name="Goeker M."/>
        </authorList>
    </citation>
    <scope>NUCLEOTIDE SEQUENCE [LARGE SCALE GENOMIC DNA]</scope>
    <source>
        <strain evidence="1 2">DSM 45791</strain>
    </source>
</reference>
<proteinExistence type="predicted"/>
<protein>
    <submittedName>
        <fullName evidence="1">Uncharacterized protein</fullName>
    </submittedName>
</protein>
<dbReference type="AlphaFoldDB" id="A0A3E0GTD5"/>
<comment type="caution">
    <text evidence="1">The sequence shown here is derived from an EMBL/GenBank/DDBJ whole genome shotgun (WGS) entry which is preliminary data.</text>
</comment>
<evidence type="ECO:0000313" key="2">
    <source>
        <dbReference type="Proteomes" id="UP000256269"/>
    </source>
</evidence>
<gene>
    <name evidence="1" type="ORF">BCF44_13138</name>
</gene>
<evidence type="ECO:0000313" key="1">
    <source>
        <dbReference type="EMBL" id="REH26983.1"/>
    </source>
</evidence>
<organism evidence="1 2">
    <name type="scientific">Kutzneria buriramensis</name>
    <dbReference type="NCBI Taxonomy" id="1045776"/>
    <lineage>
        <taxon>Bacteria</taxon>
        <taxon>Bacillati</taxon>
        <taxon>Actinomycetota</taxon>
        <taxon>Actinomycetes</taxon>
        <taxon>Pseudonocardiales</taxon>
        <taxon>Pseudonocardiaceae</taxon>
        <taxon>Kutzneria</taxon>
    </lineage>
</organism>
<accession>A0A3E0GTD5</accession>
<dbReference type="Proteomes" id="UP000256269">
    <property type="component" value="Unassembled WGS sequence"/>
</dbReference>
<name>A0A3E0GTD5_9PSEU</name>
<dbReference type="EMBL" id="QUNO01000031">
    <property type="protein sequence ID" value="REH26983.1"/>
    <property type="molecule type" value="Genomic_DNA"/>
</dbReference>
<sequence length="40" mass="4606">MPRRGQVKPDTDVRLSDRIAIGLQTRMFPQELVDQVITQP</sequence>
<keyword evidence="2" id="KW-1185">Reference proteome</keyword>